<sequence>VEWRSSEASGAVPKESGAAAAGEGGQATRIGRAPRRGVALPSSAPRAAISSRGGWPRLRG</sequence>
<feature type="compositionally biased region" description="Low complexity" evidence="1">
    <location>
        <begin position="39"/>
        <end position="52"/>
    </location>
</feature>
<keyword evidence="3" id="KW-1185">Reference proteome</keyword>
<dbReference type="Proteomes" id="UP000216308">
    <property type="component" value="Unassembled WGS sequence"/>
</dbReference>
<comment type="caution">
    <text evidence="2">The sequence shown here is derived from an EMBL/GenBank/DDBJ whole genome shotgun (WGS) entry which is preliminary data.</text>
</comment>
<evidence type="ECO:0000313" key="2">
    <source>
        <dbReference type="EMBL" id="OYR58345.1"/>
    </source>
</evidence>
<protein>
    <submittedName>
        <fullName evidence="2">Uncharacterized protein</fullName>
    </submittedName>
</protein>
<feature type="region of interest" description="Disordered" evidence="1">
    <location>
        <begin position="1"/>
        <end position="60"/>
    </location>
</feature>
<dbReference type="AlphaFoldDB" id="A0A256IP82"/>
<name>A0A256IP82_9EURY</name>
<dbReference type="EMBL" id="NHPJ01000039">
    <property type="protein sequence ID" value="OYR58345.1"/>
    <property type="molecule type" value="Genomic_DNA"/>
</dbReference>
<proteinExistence type="predicted"/>
<evidence type="ECO:0000313" key="3">
    <source>
        <dbReference type="Proteomes" id="UP000216308"/>
    </source>
</evidence>
<evidence type="ECO:0000256" key="1">
    <source>
        <dbReference type="SAM" id="MobiDB-lite"/>
    </source>
</evidence>
<gene>
    <name evidence="2" type="ORF">DJ70_03410</name>
</gene>
<organism evidence="2 3">
    <name type="scientific">Halorubrum halodurans</name>
    <dbReference type="NCBI Taxonomy" id="1383851"/>
    <lineage>
        <taxon>Archaea</taxon>
        <taxon>Methanobacteriati</taxon>
        <taxon>Methanobacteriota</taxon>
        <taxon>Stenosarchaea group</taxon>
        <taxon>Halobacteria</taxon>
        <taxon>Halobacteriales</taxon>
        <taxon>Haloferacaceae</taxon>
        <taxon>Halorubrum</taxon>
    </lineage>
</organism>
<accession>A0A256IP82</accession>
<feature type="non-terminal residue" evidence="2">
    <location>
        <position position="1"/>
    </location>
</feature>
<reference evidence="2 3" key="1">
    <citation type="journal article" date="2014" name="Front. Microbiol.">
        <title>Population and genomic analysis of the genus Halorubrum.</title>
        <authorList>
            <person name="Fullmer M.S."/>
            <person name="Soucy S.M."/>
            <person name="Swithers K.S."/>
            <person name="Makkay A.M."/>
            <person name="Wheeler R."/>
            <person name="Ventosa A."/>
            <person name="Gogarten J.P."/>
            <person name="Papke R.T."/>
        </authorList>
    </citation>
    <scope>NUCLEOTIDE SEQUENCE [LARGE SCALE GENOMIC DNA]</scope>
    <source>
        <strain evidence="2 3">Cb34</strain>
    </source>
</reference>